<gene>
    <name evidence="2" type="ORF">BS50DRAFT_584854</name>
</gene>
<dbReference type="AlphaFoldDB" id="A0A2T2P1G5"/>
<sequence>MAAAPLHLSNCRRRPSILGGYTTAQASDLQPRCGHVDAAAHATPQVVPSRPKSTQIDPAPKSQVPQAASQTDAHSPLASTAAAFSQLSKIAVDHHPVSYFNYTSKGDPPLLTARAAPDIRLGEAVQVAPCNGRGYCADGELYLRSIDEARGIRQWGNENGYGGLTRLPRRAGHAGHAGHADYADYADYAGLESGVQCNGQRSATWKGRGEEGGAICEAAHHGSTAARPRDCLSPPPGITLYSVAVEGRGGRGSFHCSMAGRSASACSRLLPPAATGGIAHQSSMLSFPGGEGPHGLIPERRLAAPSDGIGMAWPGRRGQRGPEKFPDAGASHMLQVPSSGARVPPARDRRDFKINERMIRTRRRTNGASSARCAALRCALRQSSITKPIRQTSPPDGRSTDKPALALAPFPLFARSPMDEALVLQLTLCASSAAAVIRAPPWVWAVAASQPAL</sequence>
<proteinExistence type="predicted"/>
<evidence type="ECO:0000313" key="3">
    <source>
        <dbReference type="Proteomes" id="UP000240883"/>
    </source>
</evidence>
<name>A0A2T2P1G5_CORCC</name>
<feature type="compositionally biased region" description="Polar residues" evidence="1">
    <location>
        <begin position="63"/>
        <end position="73"/>
    </location>
</feature>
<keyword evidence="3" id="KW-1185">Reference proteome</keyword>
<dbReference type="Proteomes" id="UP000240883">
    <property type="component" value="Unassembled WGS sequence"/>
</dbReference>
<evidence type="ECO:0000313" key="2">
    <source>
        <dbReference type="EMBL" id="PSN71356.1"/>
    </source>
</evidence>
<accession>A0A2T2P1G5</accession>
<dbReference type="EMBL" id="KZ678131">
    <property type="protein sequence ID" value="PSN71356.1"/>
    <property type="molecule type" value="Genomic_DNA"/>
</dbReference>
<reference evidence="2 3" key="1">
    <citation type="journal article" date="2018" name="Front. Microbiol.">
        <title>Genome-Wide Analysis of Corynespora cassiicola Leaf Fall Disease Putative Effectors.</title>
        <authorList>
            <person name="Lopez D."/>
            <person name="Ribeiro S."/>
            <person name="Label P."/>
            <person name="Fumanal B."/>
            <person name="Venisse J.S."/>
            <person name="Kohler A."/>
            <person name="de Oliveira R.R."/>
            <person name="Labutti K."/>
            <person name="Lipzen A."/>
            <person name="Lail K."/>
            <person name="Bauer D."/>
            <person name="Ohm R.A."/>
            <person name="Barry K.W."/>
            <person name="Spatafora J."/>
            <person name="Grigoriev I.V."/>
            <person name="Martin F.M."/>
            <person name="Pujade-Renaud V."/>
        </authorList>
    </citation>
    <scope>NUCLEOTIDE SEQUENCE [LARGE SCALE GENOMIC DNA]</scope>
    <source>
        <strain evidence="2 3">Philippines</strain>
    </source>
</reference>
<organism evidence="2 3">
    <name type="scientific">Corynespora cassiicola Philippines</name>
    <dbReference type="NCBI Taxonomy" id="1448308"/>
    <lineage>
        <taxon>Eukaryota</taxon>
        <taxon>Fungi</taxon>
        <taxon>Dikarya</taxon>
        <taxon>Ascomycota</taxon>
        <taxon>Pezizomycotina</taxon>
        <taxon>Dothideomycetes</taxon>
        <taxon>Pleosporomycetidae</taxon>
        <taxon>Pleosporales</taxon>
        <taxon>Corynesporascaceae</taxon>
        <taxon>Corynespora</taxon>
    </lineage>
</organism>
<protein>
    <submittedName>
        <fullName evidence="2">Uncharacterized protein</fullName>
    </submittedName>
</protein>
<feature type="region of interest" description="Disordered" evidence="1">
    <location>
        <begin position="42"/>
        <end position="75"/>
    </location>
</feature>
<evidence type="ECO:0000256" key="1">
    <source>
        <dbReference type="SAM" id="MobiDB-lite"/>
    </source>
</evidence>